<feature type="region of interest" description="Disordered" evidence="1">
    <location>
        <begin position="89"/>
        <end position="108"/>
    </location>
</feature>
<reference evidence="2" key="1">
    <citation type="journal article" date="2023" name="Mol. Phylogenet. Evol.">
        <title>Genome-scale phylogeny and comparative genomics of the fungal order Sordariales.</title>
        <authorList>
            <person name="Hensen N."/>
            <person name="Bonometti L."/>
            <person name="Westerberg I."/>
            <person name="Brannstrom I.O."/>
            <person name="Guillou S."/>
            <person name="Cros-Aarteil S."/>
            <person name="Calhoun S."/>
            <person name="Haridas S."/>
            <person name="Kuo A."/>
            <person name="Mondo S."/>
            <person name="Pangilinan J."/>
            <person name="Riley R."/>
            <person name="LaButti K."/>
            <person name="Andreopoulos B."/>
            <person name="Lipzen A."/>
            <person name="Chen C."/>
            <person name="Yan M."/>
            <person name="Daum C."/>
            <person name="Ng V."/>
            <person name="Clum A."/>
            <person name="Steindorff A."/>
            <person name="Ohm R.A."/>
            <person name="Martin F."/>
            <person name="Silar P."/>
            <person name="Natvig D.O."/>
            <person name="Lalanne C."/>
            <person name="Gautier V."/>
            <person name="Ament-Velasquez S.L."/>
            <person name="Kruys A."/>
            <person name="Hutchinson M.I."/>
            <person name="Powell A.J."/>
            <person name="Barry K."/>
            <person name="Miller A.N."/>
            <person name="Grigoriev I.V."/>
            <person name="Debuchy R."/>
            <person name="Gladieux P."/>
            <person name="Hiltunen Thoren M."/>
            <person name="Johannesson H."/>
        </authorList>
    </citation>
    <scope>NUCLEOTIDE SEQUENCE</scope>
    <source>
        <strain evidence="2">CBS 103.79</strain>
    </source>
</reference>
<dbReference type="AlphaFoldDB" id="A0AAN6RTI2"/>
<comment type="caution">
    <text evidence="2">The sequence shown here is derived from an EMBL/GenBank/DDBJ whole genome shotgun (WGS) entry which is preliminary data.</text>
</comment>
<evidence type="ECO:0000313" key="2">
    <source>
        <dbReference type="EMBL" id="KAK3902867.1"/>
    </source>
</evidence>
<accession>A0AAN6RTI2</accession>
<dbReference type="EMBL" id="MU855482">
    <property type="protein sequence ID" value="KAK3902867.1"/>
    <property type="molecule type" value="Genomic_DNA"/>
</dbReference>
<evidence type="ECO:0000256" key="1">
    <source>
        <dbReference type="SAM" id="MobiDB-lite"/>
    </source>
</evidence>
<protein>
    <submittedName>
        <fullName evidence="2">Uncharacterized protein</fullName>
    </submittedName>
</protein>
<gene>
    <name evidence="2" type="ORF">C8A05DRAFT_43791</name>
</gene>
<evidence type="ECO:0000313" key="3">
    <source>
        <dbReference type="Proteomes" id="UP001303889"/>
    </source>
</evidence>
<reference evidence="2" key="2">
    <citation type="submission" date="2023-05" db="EMBL/GenBank/DDBJ databases">
        <authorList>
            <consortium name="Lawrence Berkeley National Laboratory"/>
            <person name="Steindorff A."/>
            <person name="Hensen N."/>
            <person name="Bonometti L."/>
            <person name="Westerberg I."/>
            <person name="Brannstrom I.O."/>
            <person name="Guillou S."/>
            <person name="Cros-Aarteil S."/>
            <person name="Calhoun S."/>
            <person name="Haridas S."/>
            <person name="Kuo A."/>
            <person name="Mondo S."/>
            <person name="Pangilinan J."/>
            <person name="Riley R."/>
            <person name="Labutti K."/>
            <person name="Andreopoulos B."/>
            <person name="Lipzen A."/>
            <person name="Chen C."/>
            <person name="Yanf M."/>
            <person name="Daum C."/>
            <person name="Ng V."/>
            <person name="Clum A."/>
            <person name="Ohm R."/>
            <person name="Martin F."/>
            <person name="Silar P."/>
            <person name="Natvig D."/>
            <person name="Lalanne C."/>
            <person name="Gautier V."/>
            <person name="Ament-Velasquez S.L."/>
            <person name="Kruys A."/>
            <person name="Hutchinson M.I."/>
            <person name="Powell A.J."/>
            <person name="Barry K."/>
            <person name="Miller A.N."/>
            <person name="Grigoriev I.V."/>
            <person name="Debuchy R."/>
            <person name="Gladieux P."/>
            <person name="Thoren M.H."/>
            <person name="Johannesson H."/>
        </authorList>
    </citation>
    <scope>NUCLEOTIDE SEQUENCE</scope>
    <source>
        <strain evidence="2">CBS 103.79</strain>
    </source>
</reference>
<name>A0AAN6RTI2_9PEZI</name>
<proteinExistence type="predicted"/>
<organism evidence="2 3">
    <name type="scientific">Staphylotrichum tortipilum</name>
    <dbReference type="NCBI Taxonomy" id="2831512"/>
    <lineage>
        <taxon>Eukaryota</taxon>
        <taxon>Fungi</taxon>
        <taxon>Dikarya</taxon>
        <taxon>Ascomycota</taxon>
        <taxon>Pezizomycotina</taxon>
        <taxon>Sordariomycetes</taxon>
        <taxon>Sordariomycetidae</taxon>
        <taxon>Sordariales</taxon>
        <taxon>Chaetomiaceae</taxon>
        <taxon>Staphylotrichum</taxon>
    </lineage>
</organism>
<keyword evidence="3" id="KW-1185">Reference proteome</keyword>
<dbReference type="Proteomes" id="UP001303889">
    <property type="component" value="Unassembled WGS sequence"/>
</dbReference>
<sequence>MAAEASTFATLTPTNLEARVAFSDLYERHIAGRQHVDDREQAFRIDPGIERVLTQSPSPRPSTSPMASTGMIWRDHLLLAFSPQLSEENSGWTLGKRRPPAGDHQPRDADLAVCTSTFDEGRDQTIRYFHARFTFSRTTGQLGIALCTSNLAWQLTAGGVQVGKRLHILTTHTVPLSVGPLQDKLQYTGFAQSPAVFCDAQRLSGADKRRGRSH</sequence>